<organism evidence="5 6">
    <name type="scientific">Erysipelothrix inopinata</name>
    <dbReference type="NCBI Taxonomy" id="225084"/>
    <lineage>
        <taxon>Bacteria</taxon>
        <taxon>Bacillati</taxon>
        <taxon>Bacillota</taxon>
        <taxon>Erysipelotrichia</taxon>
        <taxon>Erysipelotrichales</taxon>
        <taxon>Erysipelotrichaceae</taxon>
        <taxon>Erysipelothrix</taxon>
    </lineage>
</organism>
<dbReference type="Gene3D" id="3.20.80.10">
    <property type="entry name" value="Regulatory factor, effector binding domain"/>
    <property type="match status" value="1"/>
</dbReference>
<evidence type="ECO:0000256" key="2">
    <source>
        <dbReference type="ARBA" id="ARBA00023125"/>
    </source>
</evidence>
<dbReference type="PROSITE" id="PS01124">
    <property type="entry name" value="HTH_ARAC_FAMILY_2"/>
    <property type="match status" value="1"/>
</dbReference>
<dbReference type="InterPro" id="IPR018060">
    <property type="entry name" value="HTH_AraC"/>
</dbReference>
<proteinExistence type="predicted"/>
<evidence type="ECO:0000313" key="6">
    <source>
        <dbReference type="Proteomes" id="UP000515928"/>
    </source>
</evidence>
<feature type="domain" description="HTH araC/xylS-type" evidence="4">
    <location>
        <begin position="14"/>
        <end position="113"/>
    </location>
</feature>
<dbReference type="InterPro" id="IPR029442">
    <property type="entry name" value="GyrI-like"/>
</dbReference>
<dbReference type="PANTHER" id="PTHR40055">
    <property type="entry name" value="TRANSCRIPTIONAL REGULATOR YGIV-RELATED"/>
    <property type="match status" value="1"/>
</dbReference>
<dbReference type="Pfam" id="PF12833">
    <property type="entry name" value="HTH_18"/>
    <property type="match status" value="1"/>
</dbReference>
<dbReference type="SMART" id="SM00871">
    <property type="entry name" value="AraC_E_bind"/>
    <property type="match status" value="1"/>
</dbReference>
<protein>
    <submittedName>
        <fullName evidence="5">AraC family transcriptional regulator</fullName>
    </submittedName>
</protein>
<gene>
    <name evidence="5" type="ORF">H9L01_07290</name>
</gene>
<dbReference type="InterPro" id="IPR020449">
    <property type="entry name" value="Tscrpt_reg_AraC-type_HTH"/>
</dbReference>
<dbReference type="EMBL" id="CP060715">
    <property type="protein sequence ID" value="QNN60170.1"/>
    <property type="molecule type" value="Genomic_DNA"/>
</dbReference>
<dbReference type="InterPro" id="IPR009057">
    <property type="entry name" value="Homeodomain-like_sf"/>
</dbReference>
<dbReference type="KEGG" id="eio:H9L01_07290"/>
<evidence type="ECO:0000313" key="5">
    <source>
        <dbReference type="EMBL" id="QNN60170.1"/>
    </source>
</evidence>
<dbReference type="InterPro" id="IPR011256">
    <property type="entry name" value="Reg_factor_effector_dom_sf"/>
</dbReference>
<name>A0A7G9RX45_9FIRM</name>
<dbReference type="SUPFAM" id="SSF55136">
    <property type="entry name" value="Probable bacterial effector-binding domain"/>
    <property type="match status" value="1"/>
</dbReference>
<accession>A0A7G9RX45</accession>
<dbReference type="Gene3D" id="1.10.10.60">
    <property type="entry name" value="Homeodomain-like"/>
    <property type="match status" value="2"/>
</dbReference>
<dbReference type="GO" id="GO:0003700">
    <property type="term" value="F:DNA-binding transcription factor activity"/>
    <property type="evidence" value="ECO:0007669"/>
    <property type="project" value="InterPro"/>
</dbReference>
<dbReference type="SMART" id="SM00342">
    <property type="entry name" value="HTH_ARAC"/>
    <property type="match status" value="1"/>
</dbReference>
<keyword evidence="2" id="KW-0238">DNA-binding</keyword>
<dbReference type="PRINTS" id="PR00032">
    <property type="entry name" value="HTHARAC"/>
</dbReference>
<keyword evidence="3" id="KW-0804">Transcription</keyword>
<sequence length="298" mass="34936">MKPKYSDEYWKRIYLVQDYIEKHPTEIFTVENLAQISGLSQYHFHRIFKALTQETIYEFVTRTNMEWALGMLLHRQDLSITDIAYELGYSDSAVFSRSFKRYYDMSPRKIRSEDSKNRKVIVKPRIYNEGVDEVEVKPILIEHKIIKPLKLIYQRKIGSYSQLESYGDVIQHLFSIALNGNILNENSKPVTIYHSSPEISETENQRTTFGLFVKETTKGVPRDDVSVMTLDESEYAVLSFELDLDEYPAAWNYIYESWLGESGYLPRNAPPFEVYKNNPLEHPLGKHLVDIYIPVTTY</sequence>
<keyword evidence="1" id="KW-0805">Transcription regulation</keyword>
<dbReference type="Proteomes" id="UP000515928">
    <property type="component" value="Chromosome"/>
</dbReference>
<keyword evidence="6" id="KW-1185">Reference proteome</keyword>
<dbReference type="AlphaFoldDB" id="A0A7G9RX45"/>
<evidence type="ECO:0000256" key="1">
    <source>
        <dbReference type="ARBA" id="ARBA00023015"/>
    </source>
</evidence>
<dbReference type="Pfam" id="PF06445">
    <property type="entry name" value="GyrI-like"/>
    <property type="match status" value="1"/>
</dbReference>
<reference evidence="5 6" key="1">
    <citation type="submission" date="2020-08" db="EMBL/GenBank/DDBJ databases">
        <title>Genome sequence of Erysipelothrix inopinata DSM 15511T.</title>
        <authorList>
            <person name="Hyun D.-W."/>
            <person name="Bae J.-W."/>
        </authorList>
    </citation>
    <scope>NUCLEOTIDE SEQUENCE [LARGE SCALE GENOMIC DNA]</scope>
    <source>
        <strain evidence="5 6">DSM 15511</strain>
    </source>
</reference>
<dbReference type="SUPFAM" id="SSF46689">
    <property type="entry name" value="Homeodomain-like"/>
    <property type="match status" value="2"/>
</dbReference>
<dbReference type="GO" id="GO:0043565">
    <property type="term" value="F:sequence-specific DNA binding"/>
    <property type="evidence" value="ECO:0007669"/>
    <property type="project" value="InterPro"/>
</dbReference>
<evidence type="ECO:0000256" key="3">
    <source>
        <dbReference type="ARBA" id="ARBA00023163"/>
    </source>
</evidence>
<dbReference type="InterPro" id="IPR010499">
    <property type="entry name" value="AraC_E-bd"/>
</dbReference>
<dbReference type="InterPro" id="IPR050908">
    <property type="entry name" value="SmbC-like"/>
</dbReference>
<evidence type="ECO:0000259" key="4">
    <source>
        <dbReference type="PROSITE" id="PS01124"/>
    </source>
</evidence>
<dbReference type="RefSeq" id="WP_187533302.1">
    <property type="nucleotide sequence ID" value="NZ_CBCSHU010000011.1"/>
</dbReference>
<dbReference type="PANTHER" id="PTHR40055:SF1">
    <property type="entry name" value="TRANSCRIPTIONAL REGULATOR YGIV-RELATED"/>
    <property type="match status" value="1"/>
</dbReference>